<keyword evidence="2 4" id="KW-0808">Transferase</keyword>
<dbReference type="EMBL" id="AP019620">
    <property type="protein sequence ID" value="BBJ46872.1"/>
    <property type="molecule type" value="Genomic_DNA"/>
</dbReference>
<dbReference type="InterPro" id="IPR025774">
    <property type="entry name" value="PiNMT-like"/>
</dbReference>
<feature type="region of interest" description="SAM motif II" evidence="4">
    <location>
        <begin position="194"/>
        <end position="202"/>
    </location>
</feature>
<evidence type="ECO:0000259" key="5">
    <source>
        <dbReference type="SMART" id="SM00828"/>
    </source>
</evidence>
<feature type="domain" description="Polyketide synthase-like methyltransferase" evidence="5">
    <location>
        <begin position="84"/>
        <end position="339"/>
    </location>
</feature>
<feature type="region of interest" description="SAM motif III" evidence="4">
    <location>
        <begin position="221"/>
        <end position="230"/>
    </location>
</feature>
<evidence type="ECO:0000313" key="6">
    <source>
        <dbReference type="EMBL" id="BBJ46872.1"/>
    </source>
</evidence>
<comment type="similarity">
    <text evidence="4">Belongs to the class I-like SAM-binding methyltransferase superfamily. gTMT family.</text>
</comment>
<dbReference type="PANTHER" id="PTHR44068:SF11">
    <property type="entry name" value="GERANYL DIPHOSPHATE 2-C-METHYLTRANSFERASE"/>
    <property type="match status" value="1"/>
</dbReference>
<dbReference type="PROSITE" id="PS51581">
    <property type="entry name" value="SAM_GTMT"/>
    <property type="match status" value="1"/>
</dbReference>
<dbReference type="CDD" id="cd02440">
    <property type="entry name" value="AdoMet_MTases"/>
    <property type="match status" value="1"/>
</dbReference>
<organism evidence="6 7">
    <name type="scientific">Streptomyces antimycoticus</name>
    <dbReference type="NCBI Taxonomy" id="68175"/>
    <lineage>
        <taxon>Bacteria</taxon>
        <taxon>Bacillati</taxon>
        <taxon>Actinomycetota</taxon>
        <taxon>Actinomycetes</taxon>
        <taxon>Kitasatosporales</taxon>
        <taxon>Streptomycetaceae</taxon>
        <taxon>Streptomyces</taxon>
        <taxon>Streptomyces violaceusniger group</taxon>
    </lineage>
</organism>
<dbReference type="PANTHER" id="PTHR44068">
    <property type="entry name" value="ZGC:194242"/>
    <property type="match status" value="1"/>
</dbReference>
<dbReference type="InterPro" id="IPR050447">
    <property type="entry name" value="Erg6_SMT_methyltransf"/>
</dbReference>
<dbReference type="GO" id="GO:0008757">
    <property type="term" value="F:S-adenosylmethionine-dependent methyltransferase activity"/>
    <property type="evidence" value="ECO:0007669"/>
    <property type="project" value="InterPro"/>
</dbReference>
<reference evidence="6 7" key="1">
    <citation type="journal article" date="2020" name="Int. J. Syst. Evol. Microbiol.">
        <title>Reclassification of Streptomyces castelarensis and Streptomyces sporoclivatus as later heterotypic synonyms of Streptomyces antimycoticus.</title>
        <authorList>
            <person name="Komaki H."/>
            <person name="Tamura T."/>
        </authorList>
    </citation>
    <scope>NUCLEOTIDE SEQUENCE [LARGE SCALE GENOMIC DNA]</scope>
    <source>
        <strain evidence="6 7">NBRC 100767</strain>
    </source>
</reference>
<dbReference type="Pfam" id="PF08241">
    <property type="entry name" value="Methyltransf_11"/>
    <property type="match status" value="1"/>
</dbReference>
<dbReference type="SUPFAM" id="SSF53335">
    <property type="entry name" value="S-adenosyl-L-methionine-dependent methyltransferases"/>
    <property type="match status" value="1"/>
</dbReference>
<dbReference type="InterPro" id="IPR020803">
    <property type="entry name" value="MeTfrase_dom"/>
</dbReference>
<dbReference type="GO" id="GO:0032259">
    <property type="term" value="P:methylation"/>
    <property type="evidence" value="ECO:0007669"/>
    <property type="project" value="UniProtKB-UniRule"/>
</dbReference>
<sequence>MKDYVSCVHVADHLLDAFPGMWLAVDPQDLRWRTNTIIRGLTAGGADPPLASRHFHHDTEFFMTIEQSPTHSDDVRNVYDGFGRVYGSVWGPNIHYGYWENDADDSSVEVATDRLTDLMISGLDAQAGQRVLDIGCGIGHPARRLVRASDVDVVGITISHIQAAEATEHTAEAGLADRATFQFADAMDMPFPDGSFDAAWAFESMWHMPDRGQVLSEAARVLRPGGRLAVADVIQREPISPEGRVVLDHVCENYGVSSLGTVDEYRTALAANGFVDVEIRDITDNVIRTLGLMADAFETVRDKLADVVGKEQADSLIDFVRRFGSIPESGYLYLTAVRA</sequence>
<evidence type="ECO:0000313" key="7">
    <source>
        <dbReference type="Proteomes" id="UP000463951"/>
    </source>
</evidence>
<keyword evidence="1 4" id="KW-0489">Methyltransferase</keyword>
<name>A0A499V067_9ACTN</name>
<gene>
    <name evidence="6" type="ORF">SSPO_095900</name>
</gene>
<evidence type="ECO:0000256" key="4">
    <source>
        <dbReference type="PROSITE-ProRule" id="PRU00914"/>
    </source>
</evidence>
<keyword evidence="3 4" id="KW-0949">S-adenosyl-L-methionine</keyword>
<accession>A0A499V067</accession>
<evidence type="ECO:0000256" key="1">
    <source>
        <dbReference type="ARBA" id="ARBA00022603"/>
    </source>
</evidence>
<protein>
    <submittedName>
        <fullName evidence="6">Methyltransferase type 11</fullName>
    </submittedName>
</protein>
<dbReference type="AlphaFoldDB" id="A0A499V067"/>
<dbReference type="InterPro" id="IPR013216">
    <property type="entry name" value="Methyltransf_11"/>
</dbReference>
<evidence type="ECO:0000256" key="3">
    <source>
        <dbReference type="ARBA" id="ARBA00022691"/>
    </source>
</evidence>
<evidence type="ECO:0000256" key="2">
    <source>
        <dbReference type="ARBA" id="ARBA00022679"/>
    </source>
</evidence>
<dbReference type="SMART" id="SM00828">
    <property type="entry name" value="PKS_MT"/>
    <property type="match status" value="1"/>
</dbReference>
<proteinExistence type="inferred from homology"/>
<dbReference type="Gene3D" id="3.40.50.150">
    <property type="entry name" value="Vaccinia Virus protein VP39"/>
    <property type="match status" value="1"/>
</dbReference>
<dbReference type="Proteomes" id="UP000463951">
    <property type="component" value="Chromosome"/>
</dbReference>
<dbReference type="InterPro" id="IPR029063">
    <property type="entry name" value="SAM-dependent_MTases_sf"/>
</dbReference>
<feature type="region of interest" description="SAM motif I" evidence="4">
    <location>
        <begin position="131"/>
        <end position="140"/>
    </location>
</feature>